<feature type="region of interest" description="Disordered" evidence="2">
    <location>
        <begin position="924"/>
        <end position="1151"/>
    </location>
</feature>
<dbReference type="GO" id="GO:0005085">
    <property type="term" value="F:guanyl-nucleotide exchange factor activity"/>
    <property type="evidence" value="ECO:0007669"/>
    <property type="project" value="InterPro"/>
</dbReference>
<feature type="compositionally biased region" description="Low complexity" evidence="2">
    <location>
        <begin position="857"/>
        <end position="876"/>
    </location>
</feature>
<dbReference type="PROSITE" id="PS50010">
    <property type="entry name" value="DH_2"/>
    <property type="match status" value="1"/>
</dbReference>
<feature type="region of interest" description="Disordered" evidence="2">
    <location>
        <begin position="347"/>
        <end position="395"/>
    </location>
</feature>
<feature type="compositionally biased region" description="Polar residues" evidence="2">
    <location>
        <begin position="924"/>
        <end position="933"/>
    </location>
</feature>
<keyword evidence="5" id="KW-1185">Reference proteome</keyword>
<dbReference type="InParanoid" id="A0A1Y1UN34"/>
<protein>
    <recommendedName>
        <fullName evidence="3">DH domain-containing protein</fullName>
    </recommendedName>
</protein>
<feature type="compositionally biased region" description="Polar residues" evidence="2">
    <location>
        <begin position="1118"/>
        <end position="1135"/>
    </location>
</feature>
<keyword evidence="1" id="KW-0175">Coiled coil</keyword>
<feature type="region of interest" description="Disordered" evidence="2">
    <location>
        <begin position="1"/>
        <end position="47"/>
    </location>
</feature>
<proteinExistence type="predicted"/>
<feature type="compositionally biased region" description="Basic and acidic residues" evidence="2">
    <location>
        <begin position="1068"/>
        <end position="1077"/>
    </location>
</feature>
<dbReference type="GeneID" id="33554220"/>
<reference evidence="4 5" key="1">
    <citation type="submission" date="2017-03" db="EMBL/GenBank/DDBJ databases">
        <title>Widespread Adenine N6-methylation of Active Genes in Fungi.</title>
        <authorList>
            <consortium name="DOE Joint Genome Institute"/>
            <person name="Mondo S.J."/>
            <person name="Dannebaum R.O."/>
            <person name="Kuo R.C."/>
            <person name="Louie K.B."/>
            <person name="Bewick A.J."/>
            <person name="Labutti K."/>
            <person name="Haridas S."/>
            <person name="Kuo A."/>
            <person name="Salamov A."/>
            <person name="Ahrendt S.R."/>
            <person name="Lau R."/>
            <person name="Bowen B.P."/>
            <person name="Lipzen A."/>
            <person name="Sullivan W."/>
            <person name="Andreopoulos W.B."/>
            <person name="Clum A."/>
            <person name="Lindquist E."/>
            <person name="Daum C."/>
            <person name="Northen T.R."/>
            <person name="Ramamoorthy G."/>
            <person name="Schmitz R.J."/>
            <person name="Gryganskyi A."/>
            <person name="Culley D."/>
            <person name="Magnuson J."/>
            <person name="James T.Y."/>
            <person name="O'Malley M.A."/>
            <person name="Stajich J.E."/>
            <person name="Spatafora J.W."/>
            <person name="Visel A."/>
            <person name="Grigoriev I.V."/>
        </authorList>
    </citation>
    <scope>NUCLEOTIDE SEQUENCE [LARGE SCALE GENOMIC DNA]</scope>
    <source>
        <strain evidence="4 5">NRRL Y-17943</strain>
    </source>
</reference>
<feature type="region of interest" description="Disordered" evidence="2">
    <location>
        <begin position="82"/>
        <end position="113"/>
    </location>
</feature>
<feature type="compositionally biased region" description="Low complexity" evidence="2">
    <location>
        <begin position="363"/>
        <end position="389"/>
    </location>
</feature>
<dbReference type="GO" id="GO:0005737">
    <property type="term" value="C:cytoplasm"/>
    <property type="evidence" value="ECO:0007669"/>
    <property type="project" value="TreeGrafter"/>
</dbReference>
<dbReference type="Proteomes" id="UP000193218">
    <property type="component" value="Unassembled WGS sequence"/>
</dbReference>
<comment type="caution">
    <text evidence="4">The sequence shown here is derived from an EMBL/GenBank/DDBJ whole genome shotgun (WGS) entry which is preliminary data.</text>
</comment>
<feature type="compositionally biased region" description="Pro residues" evidence="2">
    <location>
        <begin position="23"/>
        <end position="32"/>
    </location>
</feature>
<evidence type="ECO:0000313" key="5">
    <source>
        <dbReference type="Proteomes" id="UP000193218"/>
    </source>
</evidence>
<organism evidence="4 5">
    <name type="scientific">Kockovaella imperatae</name>
    <dbReference type="NCBI Taxonomy" id="4999"/>
    <lineage>
        <taxon>Eukaryota</taxon>
        <taxon>Fungi</taxon>
        <taxon>Dikarya</taxon>
        <taxon>Basidiomycota</taxon>
        <taxon>Agaricomycotina</taxon>
        <taxon>Tremellomycetes</taxon>
        <taxon>Tremellales</taxon>
        <taxon>Cuniculitremaceae</taxon>
        <taxon>Kockovaella</taxon>
    </lineage>
</organism>
<feature type="compositionally biased region" description="Basic and acidic residues" evidence="2">
    <location>
        <begin position="821"/>
        <end position="855"/>
    </location>
</feature>
<evidence type="ECO:0000256" key="1">
    <source>
        <dbReference type="SAM" id="Coils"/>
    </source>
</evidence>
<dbReference type="SUPFAM" id="SSF48065">
    <property type="entry name" value="DBL homology domain (DH-domain)"/>
    <property type="match status" value="1"/>
</dbReference>
<dbReference type="PANTHER" id="PTHR12673:SF270">
    <property type="entry name" value="FYVE-TYPE DOMAIN-CONTAINING PROTEIN"/>
    <property type="match status" value="1"/>
</dbReference>
<feature type="region of interest" description="Disordered" evidence="2">
    <location>
        <begin position="821"/>
        <end position="902"/>
    </location>
</feature>
<gene>
    <name evidence="4" type="ORF">BD324DRAFT_296964</name>
</gene>
<dbReference type="PANTHER" id="PTHR12673">
    <property type="entry name" value="FACIOGENITAL DYSPLASIA PROTEIN"/>
    <property type="match status" value="1"/>
</dbReference>
<dbReference type="InterPro" id="IPR000219">
    <property type="entry name" value="DH_dom"/>
</dbReference>
<feature type="coiled-coil region" evidence="1">
    <location>
        <begin position="1332"/>
        <end position="1366"/>
    </location>
</feature>
<name>A0A1Y1UN34_9TREE</name>
<feature type="compositionally biased region" description="Low complexity" evidence="2">
    <location>
        <begin position="709"/>
        <end position="737"/>
    </location>
</feature>
<feature type="compositionally biased region" description="Basic and acidic residues" evidence="2">
    <location>
        <begin position="891"/>
        <end position="902"/>
    </location>
</feature>
<dbReference type="InterPro" id="IPR051092">
    <property type="entry name" value="FYVE_RhoGEF_PH"/>
</dbReference>
<evidence type="ECO:0000313" key="4">
    <source>
        <dbReference type="EMBL" id="ORX38894.1"/>
    </source>
</evidence>
<feature type="compositionally biased region" description="Polar residues" evidence="2">
    <location>
        <begin position="89"/>
        <end position="105"/>
    </location>
</feature>
<feature type="domain" description="DH" evidence="3">
    <location>
        <begin position="121"/>
        <end position="309"/>
    </location>
</feature>
<accession>A0A1Y1UN34</accession>
<evidence type="ECO:0000259" key="3">
    <source>
        <dbReference type="PROSITE" id="PS50010"/>
    </source>
</evidence>
<dbReference type="SMART" id="SM00325">
    <property type="entry name" value="RhoGEF"/>
    <property type="match status" value="1"/>
</dbReference>
<dbReference type="STRING" id="4999.A0A1Y1UN34"/>
<feature type="compositionally biased region" description="Pro residues" evidence="2">
    <location>
        <begin position="971"/>
        <end position="990"/>
    </location>
</feature>
<feature type="coiled-coil region" evidence="1">
    <location>
        <begin position="1271"/>
        <end position="1305"/>
    </location>
</feature>
<feature type="region of interest" description="Disordered" evidence="2">
    <location>
        <begin position="696"/>
        <end position="786"/>
    </location>
</feature>
<dbReference type="InterPro" id="IPR035899">
    <property type="entry name" value="DBL_dom_sf"/>
</dbReference>
<dbReference type="RefSeq" id="XP_021872757.1">
    <property type="nucleotide sequence ID" value="XM_022012412.1"/>
</dbReference>
<dbReference type="OrthoDB" id="660555at2759"/>
<dbReference type="Gene3D" id="1.20.900.10">
    <property type="entry name" value="Dbl homology (DH) domain"/>
    <property type="match status" value="1"/>
</dbReference>
<dbReference type="Pfam" id="PF00621">
    <property type="entry name" value="RhoGEF"/>
    <property type="match status" value="1"/>
</dbReference>
<dbReference type="EMBL" id="NBSH01000003">
    <property type="protein sequence ID" value="ORX38894.1"/>
    <property type="molecule type" value="Genomic_DNA"/>
</dbReference>
<sequence length="1374" mass="150822">MPTFPSPYKQSGGTPGGRQSGSPIPPPPPPKPIDLNSSTRSTDKETGSKITRRAFLCDLVVEHEGEETANLLPYLGESLATPSLIAGPSRTNTPSKRSTNLNENEPTAPWSKEKQLEMSTRLKNLIEELVRTERSYLSRIEALKKSYADPLRNFARQEYSKIIPMYEAKTLFNNIDAIILASIAFTKDLEAMFAAGEGPDQVGTICLHHLRELKTFEPYRSYLSKQDESQRMFQDVLKKYSSFNSFIERTKYQTTGIGNIGLRELLMEPVQRIPRYTLLWQTMVKCLPAFSEQKSKLLESIEIASRIARCEPDPQTVRATVMYCLERNVDGFPANLFSSNRDYLDSIDVDDVPHEPQQATSPGSRRLSSITSPSTSTPSLVSLGSGSSSAHLPVSPNNLPNAPSIPCTLFLFDDKIMVVKRQASALSGRKITGLDDVQALVRSGGGVAVLDKQTAKKDKLSFRGIVDVSDVVAVDAGSGDFQLFLERPPVGFGEKWSGRPLRLYSTVQPPFGVGLDPVACRQDKLRFLENLWSAQARARTKVLPSDSDAKAPSQILAQKGETGLDNAGEPFSRARLYWNVWKRRDWIMSKKARVVVHIDEGSESADLPLSNDMNPLLAIRLQPLPGGLCRMSVSTAEDEETDRLMVSMQDVMGHMATIIHQYGIFKIRAANASAPTTPGGSAQRFRPSLLNLDTISRNLFGGNNPPGRSQSSHSDHFGTSSSRRSKSVMSRSSTQSSGAHRHTQSLGSALGSDGLPLKRTPSSQSQTSQSRLGAPYGSNDPSLGQSEIDLNERLNLARKNSKSMAALSPKPSLRLAAKSVGELRHRHDQTQDLKRRHSSNLDRAIEAESALREAIRSGSPSPLSPSSGPQTPLSPTAPLRTRKTPSPSRALSEDTPKPKRVVDGLFESTPTLDAIIAATVMSPQASGQGTSGHIRSAATHEHISSASVSSHLRSPESYEPIRSPPLDRMTSPPPRPASIPIPASPRPMGPRSPTMRNTPAVYPGLGSGHTSLRVVSGNGRKVTPGRTTLPLKEDDSPLRGRTVSGTSVKRQHSADQMSPRKRSPSKSPLDHADRVDIVPDPLPVPPLSAKKSVSRKTPTRNDSRRSSGPLTPMRRVSSAGSGSITSQKLNPNNEVTAEHPHAPAAVDATRRNIHDARAASKKLRAEIHTLRKMLRNDPMTPIPTWVADRNASLPRSPHRRNIQRLADKSHLADAENTPELNRHELDEIAQSISSLAHRLEDVLKVASNDGEQASSLVGRLLHDNTQMFRDIEILRAQVTRKKETCDQLKAQLADAQVEVDVIYEAFNTELDGMFNDVSLPSTEAFEAMRLDLQDTKARRNELALENMKLKRELEEAKLKRDQWARMLKQQGVLP</sequence>
<evidence type="ECO:0000256" key="2">
    <source>
        <dbReference type="SAM" id="MobiDB-lite"/>
    </source>
</evidence>